<comment type="similarity">
    <text evidence="1">Belongs to the gamma-glutamyltransferase family.</text>
</comment>
<evidence type="ECO:0008006" key="9">
    <source>
        <dbReference type="Google" id="ProtNLM"/>
    </source>
</evidence>
<dbReference type="PANTHER" id="PTHR43199">
    <property type="entry name" value="GLUTATHIONE HYDROLASE"/>
    <property type="match status" value="1"/>
</dbReference>
<evidence type="ECO:0000313" key="7">
    <source>
        <dbReference type="EMBL" id="EJW20872.1"/>
    </source>
</evidence>
<evidence type="ECO:0000256" key="3">
    <source>
        <dbReference type="ARBA" id="ARBA00022801"/>
    </source>
</evidence>
<feature type="transmembrane region" description="Helical" evidence="6">
    <location>
        <begin position="12"/>
        <end position="34"/>
    </location>
</feature>
<dbReference type="STRING" id="1220535.IMCC14465_06680"/>
<dbReference type="InterPro" id="IPR029055">
    <property type="entry name" value="Ntn_hydrolases_N"/>
</dbReference>
<comment type="caution">
    <text evidence="7">The sequence shown here is derived from an EMBL/GenBank/DDBJ whole genome shotgun (WGS) entry which is preliminary data.</text>
</comment>
<keyword evidence="6" id="KW-0472">Membrane</keyword>
<keyword evidence="8" id="KW-1185">Reference proteome</keyword>
<feature type="compositionally biased region" description="Basic and acidic residues" evidence="5">
    <location>
        <begin position="621"/>
        <end position="632"/>
    </location>
</feature>
<keyword evidence="6" id="KW-0812">Transmembrane</keyword>
<keyword evidence="4" id="KW-0865">Zymogen</keyword>
<dbReference type="GO" id="GO:0016787">
    <property type="term" value="F:hydrolase activity"/>
    <property type="evidence" value="ECO:0007669"/>
    <property type="project" value="UniProtKB-KW"/>
</dbReference>
<name>J9DV17_9PROT</name>
<sequence length="632" mass="67886">MQKMNSKKPPTFFASVFGFTSLFGFASMFGWLLMTSLSPAHGEQNKSAHHGDHEVSYMVPYMVPYMISAAHPHAVKAGVDILKKGGSATDAAIAVQAVLGLVEPQSSGIAGGGFLLHYDAATGDLTSWDGRETAPLAIRPDIFESRAGTIEGFVAAMTSPDAVGVPGIPALLEKLHQKYGQLDWADLFTPAIRLAEDGFNITPRLHYLLSTDPFLKNNPSARNLYFLPNDGPTNGPTDKPTDKPDDEASATTHAKKETKFKAKAIGTKLQNPAYADTLRNLAQNGAQGFYSGSTSQQIITDLAALNPHHALTIEDFKRYQAKQRPNLCRPYRSFKVCSMGPPSSGGVALLQILGIMSHVDVSAYPIGSAEFVHLMTDATRLAFADRGAYLGDTDFVDVPVASLLDTSYLHQRSQLLNPDQALKNISPGIFNGTRAYPATPSPEQPSTTHFVIHDAQGNVVSMTSSVEAAFGSRIMSGGMFLNNQLTDFSFMSKADGKQVANSVAPGKRPRSSMTPVIIFNQDGSFFAALGSPGGPKIISYVAQTVLALLDHDMTMQAAINLPRHVTTGKKLELEADTELAKLKPKLEALGHNVILKRQHSGLHGLRLTKNGTSDMSIDGGADPRREGLVISK</sequence>
<protein>
    <recommendedName>
        <fullName evidence="9">Gamma-glutamyltransferase</fullName>
    </recommendedName>
</protein>
<dbReference type="Proteomes" id="UP000004836">
    <property type="component" value="Unassembled WGS sequence"/>
</dbReference>
<keyword evidence="2" id="KW-0808">Transferase</keyword>
<accession>J9DV17</accession>
<dbReference type="Pfam" id="PF01019">
    <property type="entry name" value="G_glu_transpept"/>
    <property type="match status" value="1"/>
</dbReference>
<dbReference type="EMBL" id="ALYF01000003">
    <property type="protein sequence ID" value="EJW20872.1"/>
    <property type="molecule type" value="Genomic_DNA"/>
</dbReference>
<dbReference type="AlphaFoldDB" id="J9DV17"/>
<evidence type="ECO:0000256" key="1">
    <source>
        <dbReference type="ARBA" id="ARBA00009381"/>
    </source>
</evidence>
<gene>
    <name evidence="7" type="ORF">IMCC14465_06680</name>
</gene>
<keyword evidence="3" id="KW-0378">Hydrolase</keyword>
<feature type="region of interest" description="Disordered" evidence="5">
    <location>
        <begin position="227"/>
        <end position="256"/>
    </location>
</feature>
<evidence type="ECO:0000256" key="6">
    <source>
        <dbReference type="SAM" id="Phobius"/>
    </source>
</evidence>
<dbReference type="eggNOG" id="COG0405">
    <property type="taxonomic scope" value="Bacteria"/>
</dbReference>
<keyword evidence="6" id="KW-1133">Transmembrane helix</keyword>
<dbReference type="PATRIC" id="fig|1220535.3.peg.665"/>
<dbReference type="InterPro" id="IPR043137">
    <property type="entry name" value="GGT_ssub_C"/>
</dbReference>
<dbReference type="GO" id="GO:0016740">
    <property type="term" value="F:transferase activity"/>
    <property type="evidence" value="ECO:0007669"/>
    <property type="project" value="UniProtKB-KW"/>
</dbReference>
<dbReference type="Gene3D" id="1.10.246.130">
    <property type="match status" value="1"/>
</dbReference>
<dbReference type="InterPro" id="IPR043138">
    <property type="entry name" value="GGT_lsub"/>
</dbReference>
<evidence type="ECO:0000313" key="8">
    <source>
        <dbReference type="Proteomes" id="UP000004836"/>
    </source>
</evidence>
<dbReference type="Gene3D" id="3.60.20.40">
    <property type="match status" value="1"/>
</dbReference>
<dbReference type="OrthoDB" id="9781342at2"/>
<dbReference type="SUPFAM" id="SSF56235">
    <property type="entry name" value="N-terminal nucleophile aminohydrolases (Ntn hydrolases)"/>
    <property type="match status" value="1"/>
</dbReference>
<proteinExistence type="inferred from homology"/>
<dbReference type="InterPro" id="IPR051792">
    <property type="entry name" value="GGT_bact"/>
</dbReference>
<dbReference type="PRINTS" id="PR01210">
    <property type="entry name" value="GGTRANSPTASE"/>
</dbReference>
<evidence type="ECO:0000256" key="5">
    <source>
        <dbReference type="SAM" id="MobiDB-lite"/>
    </source>
</evidence>
<evidence type="ECO:0000256" key="2">
    <source>
        <dbReference type="ARBA" id="ARBA00022679"/>
    </source>
</evidence>
<evidence type="ECO:0000256" key="4">
    <source>
        <dbReference type="ARBA" id="ARBA00023145"/>
    </source>
</evidence>
<dbReference type="PANTHER" id="PTHR43199:SF1">
    <property type="entry name" value="GLUTATHIONE HYDROLASE PROENZYME"/>
    <property type="match status" value="1"/>
</dbReference>
<reference evidence="7 8" key="1">
    <citation type="journal article" date="2012" name="J. Bacteriol.">
        <title>Genome Sequence of Strain IMCC14465, Isolated from the East Sea, Belonging to the PS1 Clade of Alphaproteobacteria.</title>
        <authorList>
            <person name="Yang S.J."/>
            <person name="Kang I."/>
            <person name="Cho J.C."/>
        </authorList>
    </citation>
    <scope>NUCLEOTIDE SEQUENCE [LARGE SCALE GENOMIC DNA]</scope>
    <source>
        <strain evidence="7 8">IMCC14465</strain>
    </source>
</reference>
<organism evidence="7 8">
    <name type="scientific">alpha proteobacterium IMCC14465</name>
    <dbReference type="NCBI Taxonomy" id="1220535"/>
    <lineage>
        <taxon>Bacteria</taxon>
        <taxon>Pseudomonadati</taxon>
        <taxon>Pseudomonadota</taxon>
        <taxon>Alphaproteobacteria</taxon>
        <taxon>PS1 clade</taxon>
    </lineage>
</organism>
<feature type="region of interest" description="Disordered" evidence="5">
    <location>
        <begin position="613"/>
        <end position="632"/>
    </location>
</feature>